<gene>
    <name evidence="6" type="ORF">HTAM1171_LOCUS10902</name>
</gene>
<evidence type="ECO:0000313" key="6">
    <source>
        <dbReference type="EMBL" id="CAD9514096.1"/>
    </source>
</evidence>
<feature type="domain" description="SKP1 component dimerisation" evidence="5">
    <location>
        <begin position="132"/>
        <end position="180"/>
    </location>
</feature>
<dbReference type="SUPFAM" id="SSF54695">
    <property type="entry name" value="POZ domain"/>
    <property type="match status" value="1"/>
</dbReference>
<dbReference type="PANTHER" id="PTHR11165">
    <property type="entry name" value="SKP1"/>
    <property type="match status" value="1"/>
</dbReference>
<evidence type="ECO:0000256" key="3">
    <source>
        <dbReference type="PIRNR" id="PIRNR028729"/>
    </source>
</evidence>
<dbReference type="Gene3D" id="3.30.710.10">
    <property type="entry name" value="Potassium Channel Kv1.1, Chain A"/>
    <property type="match status" value="1"/>
</dbReference>
<evidence type="ECO:0000256" key="4">
    <source>
        <dbReference type="SAM" id="MobiDB-lite"/>
    </source>
</evidence>
<sequence>MGESDKTITLISEEGTKHEIPLPAAKLSPVLMDEIECLRDEGSTTASDDDDQAGEKRKIELNITGKIKGRVLSKICDYLTHYVTVEEMSAIDTPFETDVIGEIVQDWYAEYINVERKLVFELVLAANFLGIQPLLRLGNMAVTFDITGRSADEIRDIFNISNNLNDPEEKRRVREENEWAYEAKRKFEEETKRLQEERKKREEEEAAKKR</sequence>
<comment type="similarity">
    <text evidence="1 3">Belongs to the SKP1 family.</text>
</comment>
<dbReference type="AlphaFoldDB" id="A0A7S2ICJ5"/>
<dbReference type="InterPro" id="IPR036296">
    <property type="entry name" value="SKP1-like_dim_sf"/>
</dbReference>
<name>A0A7S2ICJ5_9STRA</name>
<dbReference type="Pfam" id="PF01466">
    <property type="entry name" value="Skp1"/>
    <property type="match status" value="1"/>
</dbReference>
<dbReference type="GO" id="GO:0016567">
    <property type="term" value="P:protein ubiquitination"/>
    <property type="evidence" value="ECO:0007669"/>
    <property type="project" value="UniProtKB-UniPathway"/>
</dbReference>
<keyword evidence="2 3" id="KW-0833">Ubl conjugation pathway</keyword>
<evidence type="ECO:0000256" key="2">
    <source>
        <dbReference type="ARBA" id="ARBA00022786"/>
    </source>
</evidence>
<organism evidence="6">
    <name type="scientific">Helicotheca tamesis</name>
    <dbReference type="NCBI Taxonomy" id="374047"/>
    <lineage>
        <taxon>Eukaryota</taxon>
        <taxon>Sar</taxon>
        <taxon>Stramenopiles</taxon>
        <taxon>Ochrophyta</taxon>
        <taxon>Bacillariophyta</taxon>
        <taxon>Mediophyceae</taxon>
        <taxon>Lithodesmiophycidae</taxon>
        <taxon>Lithodesmiales</taxon>
        <taxon>Lithodesmiaceae</taxon>
        <taxon>Helicotheca</taxon>
    </lineage>
</organism>
<proteinExistence type="inferred from homology"/>
<dbReference type="SMART" id="SM00512">
    <property type="entry name" value="Skp1"/>
    <property type="match status" value="1"/>
</dbReference>
<evidence type="ECO:0000259" key="5">
    <source>
        <dbReference type="Pfam" id="PF01466"/>
    </source>
</evidence>
<protein>
    <recommendedName>
        <fullName evidence="5">SKP1 component dimerisation domain-containing protein</fullName>
    </recommendedName>
</protein>
<dbReference type="InterPro" id="IPR001232">
    <property type="entry name" value="SKP1-like"/>
</dbReference>
<comment type="pathway">
    <text evidence="3">Protein modification; protein ubiquitination.</text>
</comment>
<dbReference type="SUPFAM" id="SSF81382">
    <property type="entry name" value="Skp1 dimerisation domain-like"/>
    <property type="match status" value="1"/>
</dbReference>
<reference evidence="6" key="1">
    <citation type="submission" date="2021-01" db="EMBL/GenBank/DDBJ databases">
        <authorList>
            <person name="Corre E."/>
            <person name="Pelletier E."/>
            <person name="Niang G."/>
            <person name="Scheremetjew M."/>
            <person name="Finn R."/>
            <person name="Kale V."/>
            <person name="Holt S."/>
            <person name="Cochrane G."/>
            <person name="Meng A."/>
            <person name="Brown T."/>
            <person name="Cohen L."/>
        </authorList>
    </citation>
    <scope>NUCLEOTIDE SEQUENCE</scope>
    <source>
        <strain evidence="6">CCMP826</strain>
    </source>
</reference>
<dbReference type="EMBL" id="HBGV01017689">
    <property type="protein sequence ID" value="CAD9514096.1"/>
    <property type="molecule type" value="Transcribed_RNA"/>
</dbReference>
<dbReference type="InterPro" id="IPR016897">
    <property type="entry name" value="SKP1"/>
</dbReference>
<feature type="region of interest" description="Disordered" evidence="4">
    <location>
        <begin position="190"/>
        <end position="210"/>
    </location>
</feature>
<dbReference type="GO" id="GO:0006511">
    <property type="term" value="P:ubiquitin-dependent protein catabolic process"/>
    <property type="evidence" value="ECO:0007669"/>
    <property type="project" value="InterPro"/>
</dbReference>
<dbReference type="UniPathway" id="UPA00143"/>
<dbReference type="PIRSF" id="PIRSF028729">
    <property type="entry name" value="E3_ubiquit_lig_SCF_Skp"/>
    <property type="match status" value="1"/>
</dbReference>
<accession>A0A7S2ICJ5</accession>
<dbReference type="InterPro" id="IPR016072">
    <property type="entry name" value="Skp1_comp_dimer"/>
</dbReference>
<dbReference type="InterPro" id="IPR011333">
    <property type="entry name" value="SKP1/BTB/POZ_sf"/>
</dbReference>
<evidence type="ECO:0000256" key="1">
    <source>
        <dbReference type="ARBA" id="ARBA00009993"/>
    </source>
</evidence>